<dbReference type="AlphaFoldDB" id="A0A7D5EGS5"/>
<evidence type="ECO:0000256" key="1">
    <source>
        <dbReference type="ARBA" id="ARBA00000012"/>
    </source>
</evidence>
<dbReference type="GO" id="GO:0004156">
    <property type="term" value="F:dihydropteroate synthase activity"/>
    <property type="evidence" value="ECO:0007669"/>
    <property type="project" value="UniProtKB-EC"/>
</dbReference>
<dbReference type="SUPFAM" id="SSF51717">
    <property type="entry name" value="Dihydropteroate synthetase-like"/>
    <property type="match status" value="1"/>
</dbReference>
<evidence type="ECO:0000256" key="2">
    <source>
        <dbReference type="ARBA" id="ARBA00001946"/>
    </source>
</evidence>
<evidence type="ECO:0000256" key="3">
    <source>
        <dbReference type="ARBA" id="ARBA00004763"/>
    </source>
</evidence>
<dbReference type="Pfam" id="PF00809">
    <property type="entry name" value="Pterin_bind"/>
    <property type="match status" value="1"/>
</dbReference>
<gene>
    <name evidence="10" type="primary">folP</name>
    <name evidence="10" type="ORF">HWN40_13005</name>
</gene>
<evidence type="ECO:0000313" key="10">
    <source>
        <dbReference type="EMBL" id="QLC51074.1"/>
    </source>
</evidence>
<evidence type="ECO:0000256" key="5">
    <source>
        <dbReference type="ARBA" id="ARBA00022679"/>
    </source>
</evidence>
<dbReference type="Gene3D" id="3.20.20.20">
    <property type="entry name" value="Dihydropteroate synthase-like"/>
    <property type="match status" value="1"/>
</dbReference>
<keyword evidence="11" id="KW-1185">Reference proteome</keyword>
<dbReference type="GO" id="GO:0046656">
    <property type="term" value="P:folic acid biosynthetic process"/>
    <property type="evidence" value="ECO:0007669"/>
    <property type="project" value="UniProtKB-KW"/>
</dbReference>
<dbReference type="GO" id="GO:0046872">
    <property type="term" value="F:metal ion binding"/>
    <property type="evidence" value="ECO:0007669"/>
    <property type="project" value="UniProtKB-KW"/>
</dbReference>
<dbReference type="RefSeq" id="WP_176966129.1">
    <property type="nucleotide sequence ID" value="NZ_CP058215.1"/>
</dbReference>
<dbReference type="InterPro" id="IPR011005">
    <property type="entry name" value="Dihydropteroate_synth-like_sf"/>
</dbReference>
<dbReference type="Proteomes" id="UP000509594">
    <property type="component" value="Chromosome"/>
</dbReference>
<keyword evidence="7" id="KW-0460">Magnesium</keyword>
<sequence length="411" mass="45082">MVVDVDICGLKVGDEHPVRLMGVINLSKESFYKGSVVSTDSLLDVAHKMVDDGATILDIGARSTWPLAKPVIGKEEELERMIPALDILKDNVDALISVDTVYSSVAEESLKHGADIVNDVSGFTSDPHMIDVVADYDCPAVVMASENVPGDPIGMDAIMDSLASIIDRADARGIDTDKLILDPAIGKWIPEKDPIYDFETIDQFESLKVFEKPLLAAISRKSCIDAVLHKPASERLYGSLAATAIVVHKGAHIIRTHDIPETKDVVEVARAMRKKESSVKAGDFEVSLKDIIHPDDAEYLMKNIGVTGTGAKVMKNKTVSKVMRVNNITTTEALIIKQEILARGGDAALERNAVSHETEKTDILIIGTLLQFEKLIPKLSYQARNLPLIAEMIAEALEHDMDVEHRYRREL</sequence>
<comment type="cofactor">
    <cofactor evidence="2">
        <name>Mg(2+)</name>
        <dbReference type="ChEBI" id="CHEBI:18420"/>
    </cofactor>
</comment>
<comment type="catalytic activity">
    <reaction evidence="1">
        <text>(7,8-dihydropterin-6-yl)methyl diphosphate + 4-aminobenzoate = 7,8-dihydropteroate + diphosphate</text>
        <dbReference type="Rhea" id="RHEA:19949"/>
        <dbReference type="ChEBI" id="CHEBI:17836"/>
        <dbReference type="ChEBI" id="CHEBI:17839"/>
        <dbReference type="ChEBI" id="CHEBI:33019"/>
        <dbReference type="ChEBI" id="CHEBI:72950"/>
        <dbReference type="EC" id="2.5.1.15"/>
    </reaction>
</comment>
<evidence type="ECO:0000256" key="6">
    <source>
        <dbReference type="ARBA" id="ARBA00022723"/>
    </source>
</evidence>
<dbReference type="PANTHER" id="PTHR20941:SF1">
    <property type="entry name" value="FOLIC ACID SYNTHESIS PROTEIN FOL1"/>
    <property type="match status" value="1"/>
</dbReference>
<keyword evidence="5 10" id="KW-0808">Transferase</keyword>
<evidence type="ECO:0000256" key="7">
    <source>
        <dbReference type="ARBA" id="ARBA00022842"/>
    </source>
</evidence>
<dbReference type="GO" id="GO:0046654">
    <property type="term" value="P:tetrahydrofolate biosynthetic process"/>
    <property type="evidence" value="ECO:0007669"/>
    <property type="project" value="TreeGrafter"/>
</dbReference>
<accession>A0A7D5EGS5</accession>
<evidence type="ECO:0000256" key="4">
    <source>
        <dbReference type="ARBA" id="ARBA00012458"/>
    </source>
</evidence>
<keyword evidence="8" id="KW-0289">Folate biosynthesis</keyword>
<dbReference type="GeneID" id="55822610"/>
<dbReference type="EC" id="2.5.1.15" evidence="4"/>
<dbReference type="PROSITE" id="PS50972">
    <property type="entry name" value="PTERIN_BINDING"/>
    <property type="match status" value="1"/>
</dbReference>
<dbReference type="NCBIfam" id="TIGR01496">
    <property type="entry name" value="DHPS"/>
    <property type="match status" value="1"/>
</dbReference>
<dbReference type="PANTHER" id="PTHR20941">
    <property type="entry name" value="FOLATE SYNTHESIS PROTEINS"/>
    <property type="match status" value="1"/>
</dbReference>
<evidence type="ECO:0000313" key="11">
    <source>
        <dbReference type="Proteomes" id="UP000509594"/>
    </source>
</evidence>
<reference evidence="10 11" key="1">
    <citation type="submission" date="2020-06" db="EMBL/GenBank/DDBJ databases">
        <title>Methanolobus halotolerans sp. nov., isolated from a saline lake Tus in Siberia.</title>
        <authorList>
            <person name="Shen Y."/>
            <person name="Chen S.-C."/>
            <person name="Lai M.-C."/>
            <person name="Huang H.-H."/>
            <person name="Chiu H.-H."/>
            <person name="Tang S.-L."/>
            <person name="Rogozin D.Y."/>
            <person name="Degermendzhy A.G."/>
        </authorList>
    </citation>
    <scope>NUCLEOTIDE SEQUENCE [LARGE SCALE GENOMIC DNA]</scope>
    <source>
        <strain evidence="10 11">DSM 21339</strain>
    </source>
</reference>
<dbReference type="InterPro" id="IPR045031">
    <property type="entry name" value="DHP_synth-like"/>
</dbReference>
<protein>
    <recommendedName>
        <fullName evidence="4">dihydropteroate synthase</fullName>
        <ecNumber evidence="4">2.5.1.15</ecNumber>
    </recommendedName>
</protein>
<dbReference type="OrthoDB" id="371861at2157"/>
<evidence type="ECO:0000256" key="8">
    <source>
        <dbReference type="ARBA" id="ARBA00022909"/>
    </source>
</evidence>
<organism evidence="10 11">
    <name type="scientific">Methanolobus zinderi</name>
    <dbReference type="NCBI Taxonomy" id="536044"/>
    <lineage>
        <taxon>Archaea</taxon>
        <taxon>Methanobacteriati</taxon>
        <taxon>Methanobacteriota</taxon>
        <taxon>Stenosarchaea group</taxon>
        <taxon>Methanomicrobia</taxon>
        <taxon>Methanosarcinales</taxon>
        <taxon>Methanosarcinaceae</taxon>
        <taxon>Methanolobus</taxon>
    </lineage>
</organism>
<dbReference type="EMBL" id="CP058215">
    <property type="protein sequence ID" value="QLC51074.1"/>
    <property type="molecule type" value="Genomic_DNA"/>
</dbReference>
<dbReference type="InterPro" id="IPR006390">
    <property type="entry name" value="DHP_synth_dom"/>
</dbReference>
<proteinExistence type="predicted"/>
<dbReference type="PROSITE" id="PS00793">
    <property type="entry name" value="DHPS_2"/>
    <property type="match status" value="1"/>
</dbReference>
<dbReference type="KEGG" id="mzi:HWN40_13005"/>
<dbReference type="InterPro" id="IPR000489">
    <property type="entry name" value="Pterin-binding_dom"/>
</dbReference>
<keyword evidence="6" id="KW-0479">Metal-binding</keyword>
<evidence type="ECO:0000259" key="9">
    <source>
        <dbReference type="PROSITE" id="PS50972"/>
    </source>
</evidence>
<feature type="domain" description="Pterin-binding" evidence="9">
    <location>
        <begin position="18"/>
        <end position="267"/>
    </location>
</feature>
<comment type="pathway">
    <text evidence="3">Cofactor biosynthesis; tetrahydrofolate biosynthesis; 7,8-dihydrofolate from 2-amino-4-hydroxy-6-hydroxymethyl-7,8-dihydropteridine diphosphate and 4-aminobenzoate: step 1/2.</text>
</comment>
<name>A0A7D5EGS5_9EURY</name>